<feature type="domain" description="Putative regulatory protein FmdB zinc ribbon" evidence="2">
    <location>
        <begin position="1"/>
        <end position="42"/>
    </location>
</feature>
<evidence type="ECO:0000259" key="2">
    <source>
        <dbReference type="SMART" id="SM00834"/>
    </source>
</evidence>
<evidence type="ECO:0000256" key="1">
    <source>
        <dbReference type="SAM" id="MobiDB-lite"/>
    </source>
</evidence>
<evidence type="ECO:0000313" key="4">
    <source>
        <dbReference type="Proteomes" id="UP000242645"/>
    </source>
</evidence>
<feature type="region of interest" description="Disordered" evidence="1">
    <location>
        <begin position="64"/>
        <end position="145"/>
    </location>
</feature>
<sequence>MPIYEYLCPQCRHLFEEWTKSAQDSAPEPCPRCGASAPRVISQTSFVLKGDGWYVSDYGYRKGVKEDGDVAAEPTESAEKSRSQADATEAATAVDTDAAQAKPVQAKDADTQAKPKRTSPPPAAPARKDAVATPRNSGIRGQENA</sequence>
<keyword evidence="4" id="KW-1185">Reference proteome</keyword>
<feature type="compositionally biased region" description="Low complexity" evidence="1">
    <location>
        <begin position="85"/>
        <end position="101"/>
    </location>
</feature>
<gene>
    <name evidence="3" type="ORF">RSDT_0025</name>
</gene>
<dbReference type="EMBL" id="AP017368">
    <property type="protein sequence ID" value="BAV91537.1"/>
    <property type="molecule type" value="Genomic_DNA"/>
</dbReference>
<name>A0A1J1DNX9_9BACT</name>
<dbReference type="KEGG" id="dtr:RSDT_0025"/>
<dbReference type="PANTHER" id="PTHR34404">
    <property type="entry name" value="REGULATORY PROTEIN, FMDB FAMILY"/>
    <property type="match status" value="1"/>
</dbReference>
<dbReference type="InterPro" id="IPR013429">
    <property type="entry name" value="Regulatory_FmdB_Zinc_ribbon"/>
</dbReference>
<evidence type="ECO:0000313" key="3">
    <source>
        <dbReference type="EMBL" id="BAV91537.1"/>
    </source>
</evidence>
<dbReference type="AlphaFoldDB" id="A0A1J1DNX9"/>
<dbReference type="Proteomes" id="UP000242645">
    <property type="component" value="Chromosome"/>
</dbReference>
<accession>A0A1J1DNX9</accession>
<organism evidence="3 4">
    <name type="scientific">Candidatus Desulfovibrio trichonymphae</name>
    <dbReference type="NCBI Taxonomy" id="1725232"/>
    <lineage>
        <taxon>Bacteria</taxon>
        <taxon>Pseudomonadati</taxon>
        <taxon>Thermodesulfobacteriota</taxon>
        <taxon>Desulfovibrionia</taxon>
        <taxon>Desulfovibrionales</taxon>
        <taxon>Desulfovibrionaceae</taxon>
        <taxon>Desulfovibrio</taxon>
    </lineage>
</organism>
<dbReference type="OrthoDB" id="9813321at2"/>
<dbReference type="RefSeq" id="WP_096400280.1">
    <property type="nucleotide sequence ID" value="NZ_AP017368.1"/>
</dbReference>
<protein>
    <submittedName>
        <fullName evidence="3">FmdB family regulatory protein</fullName>
    </submittedName>
</protein>
<proteinExistence type="predicted"/>
<dbReference type="Pfam" id="PF09723">
    <property type="entry name" value="Zn_ribbon_8"/>
    <property type="match status" value="1"/>
</dbReference>
<dbReference type="NCBIfam" id="TIGR02605">
    <property type="entry name" value="CxxC_CxxC_SSSS"/>
    <property type="match status" value="1"/>
</dbReference>
<reference evidence="3 4" key="1">
    <citation type="journal article" date="2017" name="ISME J.">
        <title>Genome of 'Ca. Desulfovibrio trichonymphae', an H2-oxidizing bacterium in a tripartite symbiotic system within a protist cell in the termite gut.</title>
        <authorList>
            <person name="Kuwahara H."/>
            <person name="Yuki M."/>
            <person name="Izawa K."/>
            <person name="Ohkuma M."/>
            <person name="Hongoh Y."/>
        </authorList>
    </citation>
    <scope>NUCLEOTIDE SEQUENCE [LARGE SCALE GENOMIC DNA]</scope>
    <source>
        <strain evidence="3 4">Rs-N31</strain>
    </source>
</reference>
<dbReference type="SMART" id="SM00834">
    <property type="entry name" value="CxxC_CXXC_SSSS"/>
    <property type="match status" value="1"/>
</dbReference>
<dbReference type="PANTHER" id="PTHR34404:SF2">
    <property type="entry name" value="CONSERVED SERINE RICH PROTEIN"/>
    <property type="match status" value="1"/>
</dbReference>